<dbReference type="AlphaFoldDB" id="A0A6A6IDZ8"/>
<accession>A0A6A6IDZ8</accession>
<gene>
    <name evidence="2" type="ORF">BU26DRAFT_520845</name>
</gene>
<dbReference type="EMBL" id="ML987197">
    <property type="protein sequence ID" value="KAF2247790.1"/>
    <property type="molecule type" value="Genomic_DNA"/>
</dbReference>
<evidence type="ECO:0000313" key="3">
    <source>
        <dbReference type="Proteomes" id="UP000800094"/>
    </source>
</evidence>
<dbReference type="Proteomes" id="UP000800094">
    <property type="component" value="Unassembled WGS sequence"/>
</dbReference>
<protein>
    <submittedName>
        <fullName evidence="2">Uncharacterized protein</fullName>
    </submittedName>
</protein>
<sequence>MNRQDRVNYPLLGQTSPSRQTGGRGKKPSGIRIANQPAARQSMPGTFPPHDQPHHGIPSYGGGNPYTSHQPPGTTYDPAPTGGPYISDQPPGTTYGPSPSYTSPGHQRGPSGAHPPLPISNPYAQPVDVPERLESLRLSADDSTDESFAKLLHTLTHPNSLADILPPALSTLQLNHVHTSQELHTQLATFLSNDNNGIRASSTQRLELLTSAVVHCIERLNTTDQCLERVAEAVRIVGQSMGARLARIEDEWGLPGSEEGGQQQQEQEQQQQKRGFLDRIWHREV</sequence>
<dbReference type="GeneID" id="54582719"/>
<feature type="compositionally biased region" description="Low complexity" evidence="1">
    <location>
        <begin position="260"/>
        <end position="272"/>
    </location>
</feature>
<proteinExistence type="predicted"/>
<feature type="region of interest" description="Disordered" evidence="1">
    <location>
        <begin position="1"/>
        <end position="125"/>
    </location>
</feature>
<evidence type="ECO:0000313" key="2">
    <source>
        <dbReference type="EMBL" id="KAF2247790.1"/>
    </source>
</evidence>
<feature type="compositionally biased region" description="Polar residues" evidence="1">
    <location>
        <begin position="90"/>
        <end position="105"/>
    </location>
</feature>
<keyword evidence="3" id="KW-1185">Reference proteome</keyword>
<feature type="region of interest" description="Disordered" evidence="1">
    <location>
        <begin position="253"/>
        <end position="277"/>
    </location>
</feature>
<dbReference type="RefSeq" id="XP_033682794.1">
    <property type="nucleotide sequence ID" value="XM_033829389.1"/>
</dbReference>
<organism evidence="2 3">
    <name type="scientific">Trematosphaeria pertusa</name>
    <dbReference type="NCBI Taxonomy" id="390896"/>
    <lineage>
        <taxon>Eukaryota</taxon>
        <taxon>Fungi</taxon>
        <taxon>Dikarya</taxon>
        <taxon>Ascomycota</taxon>
        <taxon>Pezizomycotina</taxon>
        <taxon>Dothideomycetes</taxon>
        <taxon>Pleosporomycetidae</taxon>
        <taxon>Pleosporales</taxon>
        <taxon>Massarineae</taxon>
        <taxon>Trematosphaeriaceae</taxon>
        <taxon>Trematosphaeria</taxon>
    </lineage>
</organism>
<evidence type="ECO:0000256" key="1">
    <source>
        <dbReference type="SAM" id="MobiDB-lite"/>
    </source>
</evidence>
<reference evidence="2" key="1">
    <citation type="journal article" date="2020" name="Stud. Mycol.">
        <title>101 Dothideomycetes genomes: a test case for predicting lifestyles and emergence of pathogens.</title>
        <authorList>
            <person name="Haridas S."/>
            <person name="Albert R."/>
            <person name="Binder M."/>
            <person name="Bloem J."/>
            <person name="Labutti K."/>
            <person name="Salamov A."/>
            <person name="Andreopoulos B."/>
            <person name="Baker S."/>
            <person name="Barry K."/>
            <person name="Bills G."/>
            <person name="Bluhm B."/>
            <person name="Cannon C."/>
            <person name="Castanera R."/>
            <person name="Culley D."/>
            <person name="Daum C."/>
            <person name="Ezra D."/>
            <person name="Gonzalez J."/>
            <person name="Henrissat B."/>
            <person name="Kuo A."/>
            <person name="Liang C."/>
            <person name="Lipzen A."/>
            <person name="Lutzoni F."/>
            <person name="Magnuson J."/>
            <person name="Mondo S."/>
            <person name="Nolan M."/>
            <person name="Ohm R."/>
            <person name="Pangilinan J."/>
            <person name="Park H.-J."/>
            <person name="Ramirez L."/>
            <person name="Alfaro M."/>
            <person name="Sun H."/>
            <person name="Tritt A."/>
            <person name="Yoshinaga Y."/>
            <person name="Zwiers L.-H."/>
            <person name="Turgeon B."/>
            <person name="Goodwin S."/>
            <person name="Spatafora J."/>
            <person name="Crous P."/>
            <person name="Grigoriev I."/>
        </authorList>
    </citation>
    <scope>NUCLEOTIDE SEQUENCE</scope>
    <source>
        <strain evidence="2">CBS 122368</strain>
    </source>
</reference>
<name>A0A6A6IDZ8_9PLEO</name>